<sequence>MKIKKLEKEISEIFTGLESEIKTEFTTDDNSRIDLAILQDGNPFLAVEFEGSYKWMRSRVLYDAVKADREGFPYLAVVYPFKQRGLKNCWIFDFIGADLNVHVKIIHPDDISDLRRIFNEE</sequence>
<gene>
    <name evidence="1" type="ORF">AKJ49_00190</name>
</gene>
<dbReference type="AlphaFoldDB" id="A0A133VH47"/>
<name>A0A133VH47_9EURY</name>
<keyword evidence="2" id="KW-1185">Reference proteome</keyword>
<evidence type="ECO:0008006" key="3">
    <source>
        <dbReference type="Google" id="ProtNLM"/>
    </source>
</evidence>
<dbReference type="EMBL" id="LHYC01000003">
    <property type="protein sequence ID" value="KXB05740.1"/>
    <property type="molecule type" value="Genomic_DNA"/>
</dbReference>
<evidence type="ECO:0000313" key="2">
    <source>
        <dbReference type="Proteomes" id="UP000070549"/>
    </source>
</evidence>
<proteinExistence type="predicted"/>
<comment type="caution">
    <text evidence="1">The sequence shown here is derived from an EMBL/GenBank/DDBJ whole genome shotgun (WGS) entry which is preliminary data.</text>
</comment>
<protein>
    <recommendedName>
        <fullName evidence="3">Endonuclease</fullName>
    </recommendedName>
</protein>
<evidence type="ECO:0000313" key="1">
    <source>
        <dbReference type="EMBL" id="KXB05740.1"/>
    </source>
</evidence>
<accession>A0A133VH47</accession>
<reference evidence="1 2" key="1">
    <citation type="journal article" date="2016" name="Sci. Rep.">
        <title>Metabolic traits of an uncultured archaeal lineage -MSBL1- from brine pools of the Red Sea.</title>
        <authorList>
            <person name="Mwirichia R."/>
            <person name="Alam I."/>
            <person name="Rashid M."/>
            <person name="Vinu M."/>
            <person name="Ba-Alawi W."/>
            <person name="Anthony Kamau A."/>
            <person name="Kamanda Ngugi D."/>
            <person name="Goker M."/>
            <person name="Klenk H.P."/>
            <person name="Bajic V."/>
            <person name="Stingl U."/>
        </authorList>
    </citation>
    <scope>NUCLEOTIDE SEQUENCE [LARGE SCALE GENOMIC DNA]</scope>
    <source>
        <strain evidence="1">SCGC-AAA382A03</strain>
    </source>
</reference>
<organism evidence="1 2">
    <name type="scientific">candidate division MSBL1 archaeon SCGC-AAA382A03</name>
    <dbReference type="NCBI Taxonomy" id="1698278"/>
    <lineage>
        <taxon>Archaea</taxon>
        <taxon>Methanobacteriati</taxon>
        <taxon>Methanobacteriota</taxon>
        <taxon>candidate division MSBL1</taxon>
    </lineage>
</organism>
<dbReference type="Proteomes" id="UP000070549">
    <property type="component" value="Unassembled WGS sequence"/>
</dbReference>